<accession>A0AAV7EA59</accession>
<feature type="region of interest" description="Disordered" evidence="1">
    <location>
        <begin position="97"/>
        <end position="148"/>
    </location>
</feature>
<dbReference type="AlphaFoldDB" id="A0AAV7EA59"/>
<evidence type="ECO:0000256" key="1">
    <source>
        <dbReference type="SAM" id="MobiDB-lite"/>
    </source>
</evidence>
<comment type="caution">
    <text evidence="2">The sequence shown here is derived from an EMBL/GenBank/DDBJ whole genome shotgun (WGS) entry which is preliminary data.</text>
</comment>
<evidence type="ECO:0000313" key="2">
    <source>
        <dbReference type="EMBL" id="KAG9444731.1"/>
    </source>
</evidence>
<reference evidence="2 3" key="1">
    <citation type="submission" date="2021-07" db="EMBL/GenBank/DDBJ databases">
        <title>The Aristolochia fimbriata genome: insights into angiosperm evolution, floral development and chemical biosynthesis.</title>
        <authorList>
            <person name="Jiao Y."/>
        </authorList>
    </citation>
    <scope>NUCLEOTIDE SEQUENCE [LARGE SCALE GENOMIC DNA]</scope>
    <source>
        <strain evidence="2">IBCAS-2021</strain>
        <tissue evidence="2">Leaf</tissue>
    </source>
</reference>
<feature type="region of interest" description="Disordered" evidence="1">
    <location>
        <begin position="1"/>
        <end position="57"/>
    </location>
</feature>
<gene>
    <name evidence="2" type="ORF">H6P81_016071</name>
</gene>
<proteinExistence type="predicted"/>
<dbReference type="EMBL" id="JAINDJ010000006">
    <property type="protein sequence ID" value="KAG9444731.1"/>
    <property type="molecule type" value="Genomic_DNA"/>
</dbReference>
<feature type="compositionally biased region" description="Basic and acidic residues" evidence="1">
    <location>
        <begin position="124"/>
        <end position="134"/>
    </location>
</feature>
<feature type="compositionally biased region" description="Basic and acidic residues" evidence="1">
    <location>
        <begin position="9"/>
        <end position="24"/>
    </location>
</feature>
<keyword evidence="3" id="KW-1185">Reference proteome</keyword>
<protein>
    <submittedName>
        <fullName evidence="2">Uncharacterized protein</fullName>
    </submittedName>
</protein>
<organism evidence="2 3">
    <name type="scientific">Aristolochia fimbriata</name>
    <name type="common">White veined hardy Dutchman's pipe vine</name>
    <dbReference type="NCBI Taxonomy" id="158543"/>
    <lineage>
        <taxon>Eukaryota</taxon>
        <taxon>Viridiplantae</taxon>
        <taxon>Streptophyta</taxon>
        <taxon>Embryophyta</taxon>
        <taxon>Tracheophyta</taxon>
        <taxon>Spermatophyta</taxon>
        <taxon>Magnoliopsida</taxon>
        <taxon>Magnoliidae</taxon>
        <taxon>Piperales</taxon>
        <taxon>Aristolochiaceae</taxon>
        <taxon>Aristolochia</taxon>
    </lineage>
</organism>
<dbReference type="Proteomes" id="UP000825729">
    <property type="component" value="Unassembled WGS sequence"/>
</dbReference>
<name>A0AAV7EA59_ARIFI</name>
<sequence>MGCNTVSGRADRSEATPDAAREDAAVEVPNKIANEVTRPPHAKRIAVSRAEVDPTKGRHVVARWSLARAGRDDRLVVAGVAKSADATESRIEAKSLMRDKEQSVFQRAHHKSCEQRKKRREAKSRREGKKDPPACHEATPNPKKNIATDVMTISPENKVAWGEIANGAA</sequence>
<evidence type="ECO:0000313" key="3">
    <source>
        <dbReference type="Proteomes" id="UP000825729"/>
    </source>
</evidence>